<reference evidence="1 2" key="1">
    <citation type="journal article" date="2014" name="Antonie Van Leeuwenhoek">
        <title>Fictibacillus enclensis sp. nov., isolated from marine sediment.</title>
        <authorList>
            <person name="Dastager S.G."/>
            <person name="Mawlankar R."/>
            <person name="Srinivasan K."/>
            <person name="Tang S.K."/>
            <person name="Lee J.C."/>
            <person name="Ramana V.V."/>
            <person name="Shouche Y.S."/>
        </authorList>
    </citation>
    <scope>NUCLEOTIDE SEQUENCE [LARGE SCALE GENOMIC DNA]</scope>
    <source>
        <strain evidence="1 2">NIO-1003</strain>
    </source>
</reference>
<comment type="caution">
    <text evidence="1">The sequence shown here is derived from an EMBL/GenBank/DDBJ whole genome shotgun (WGS) entry which is preliminary data.</text>
</comment>
<keyword evidence="2" id="KW-1185">Reference proteome</keyword>
<dbReference type="OrthoDB" id="9968414at2"/>
<dbReference type="AlphaFoldDB" id="A0A0V8J893"/>
<organism evidence="1 2">
    <name type="scientific">Fictibacillus enclensis</name>
    <dbReference type="NCBI Taxonomy" id="1017270"/>
    <lineage>
        <taxon>Bacteria</taxon>
        <taxon>Bacillati</taxon>
        <taxon>Bacillota</taxon>
        <taxon>Bacilli</taxon>
        <taxon>Bacillales</taxon>
        <taxon>Fictibacillaceae</taxon>
        <taxon>Fictibacillus</taxon>
    </lineage>
</organism>
<proteinExistence type="predicted"/>
<protein>
    <submittedName>
        <fullName evidence="1">Uncharacterized protein</fullName>
    </submittedName>
</protein>
<name>A0A0V8J893_9BACL</name>
<dbReference type="RefSeq" id="WP_061972253.1">
    <property type="nucleotide sequence ID" value="NZ_FMAV01000002.1"/>
</dbReference>
<gene>
    <name evidence="1" type="ORF">AS030_12685</name>
</gene>
<dbReference type="Proteomes" id="UP000054099">
    <property type="component" value="Unassembled WGS sequence"/>
</dbReference>
<dbReference type="EMBL" id="LNQN01000002">
    <property type="protein sequence ID" value="KSU83415.1"/>
    <property type="molecule type" value="Genomic_DNA"/>
</dbReference>
<accession>A0A0V8J893</accession>
<evidence type="ECO:0000313" key="1">
    <source>
        <dbReference type="EMBL" id="KSU83415.1"/>
    </source>
</evidence>
<sequence length="110" mass="12307">MKKIVMLIDLGNEYEANEGLLMDDGKHGVFHESNKLCMVRVSKTEDPDVYRQNGGSMIIGDFEGNDFAPAVAGFVARMRRKSALDFFTETIIPADEDITFNLLGTNRCSR</sequence>
<evidence type="ECO:0000313" key="2">
    <source>
        <dbReference type="Proteomes" id="UP000054099"/>
    </source>
</evidence>